<accession>A0A9Q0KI36</accession>
<evidence type="ECO:0000313" key="9">
    <source>
        <dbReference type="Proteomes" id="UP001141806"/>
    </source>
</evidence>
<sequence length="145" mass="16554">MTALRILILASLLKFYLLLMAAAARRRLVLLSVLLSFFIGGAKASCSSCNLALASYYVWDQSNLTIIEQVMYTPIQTILDYNHQLPNQDSLQAYTRIHILFSHCDCINGEYLAHVFTYIVNPNDTYDIIGKKYYSNLTTTEWLQS</sequence>
<evidence type="ECO:0000256" key="2">
    <source>
        <dbReference type="ARBA" id="ARBA00022475"/>
    </source>
</evidence>
<dbReference type="GO" id="GO:0045087">
    <property type="term" value="P:innate immune response"/>
    <property type="evidence" value="ECO:0007669"/>
    <property type="project" value="InterPro"/>
</dbReference>
<evidence type="ECO:0000256" key="5">
    <source>
        <dbReference type="ARBA" id="ARBA00022989"/>
    </source>
</evidence>
<evidence type="ECO:0000256" key="7">
    <source>
        <dbReference type="ARBA" id="ARBA00023157"/>
    </source>
</evidence>
<gene>
    <name evidence="8" type="ORF">NE237_004056</name>
</gene>
<dbReference type="OrthoDB" id="1843677at2759"/>
<dbReference type="EMBL" id="JAMYWD010000005">
    <property type="protein sequence ID" value="KAJ4970957.1"/>
    <property type="molecule type" value="Genomic_DNA"/>
</dbReference>
<name>A0A9Q0KI36_9MAGN</name>
<reference evidence="8" key="1">
    <citation type="journal article" date="2023" name="Plant J.">
        <title>The genome of the king protea, Protea cynaroides.</title>
        <authorList>
            <person name="Chang J."/>
            <person name="Duong T.A."/>
            <person name="Schoeman C."/>
            <person name="Ma X."/>
            <person name="Roodt D."/>
            <person name="Barker N."/>
            <person name="Li Z."/>
            <person name="Van de Peer Y."/>
            <person name="Mizrachi E."/>
        </authorList>
    </citation>
    <scope>NUCLEOTIDE SEQUENCE</scope>
    <source>
        <tissue evidence="8">Young leaves</tissue>
    </source>
</reference>
<organism evidence="8 9">
    <name type="scientific">Protea cynaroides</name>
    <dbReference type="NCBI Taxonomy" id="273540"/>
    <lineage>
        <taxon>Eukaryota</taxon>
        <taxon>Viridiplantae</taxon>
        <taxon>Streptophyta</taxon>
        <taxon>Embryophyta</taxon>
        <taxon>Tracheophyta</taxon>
        <taxon>Spermatophyta</taxon>
        <taxon>Magnoliopsida</taxon>
        <taxon>Proteales</taxon>
        <taxon>Proteaceae</taxon>
        <taxon>Protea</taxon>
    </lineage>
</organism>
<dbReference type="Proteomes" id="UP001141806">
    <property type="component" value="Unassembled WGS sequence"/>
</dbReference>
<evidence type="ECO:0000256" key="3">
    <source>
        <dbReference type="ARBA" id="ARBA00022692"/>
    </source>
</evidence>
<comment type="caution">
    <text evidence="8">The sequence shown here is derived from an EMBL/GenBank/DDBJ whole genome shotgun (WGS) entry which is preliminary data.</text>
</comment>
<proteinExistence type="predicted"/>
<dbReference type="AlphaFoldDB" id="A0A9Q0KI36"/>
<comment type="subcellular location">
    <subcellularLocation>
        <location evidence="1">Cell membrane</location>
        <topology evidence="1">Single-pass membrane protein</topology>
    </subcellularLocation>
</comment>
<evidence type="ECO:0000256" key="6">
    <source>
        <dbReference type="ARBA" id="ARBA00023136"/>
    </source>
</evidence>
<evidence type="ECO:0000256" key="4">
    <source>
        <dbReference type="ARBA" id="ARBA00022729"/>
    </source>
</evidence>
<keyword evidence="9" id="KW-1185">Reference proteome</keyword>
<keyword evidence="5" id="KW-1133">Transmembrane helix</keyword>
<dbReference type="InterPro" id="IPR044812">
    <property type="entry name" value="CERK1/LYK3-like"/>
</dbReference>
<keyword evidence="6" id="KW-0472">Membrane</keyword>
<dbReference type="GO" id="GO:0019199">
    <property type="term" value="F:transmembrane receptor protein kinase activity"/>
    <property type="evidence" value="ECO:0007669"/>
    <property type="project" value="InterPro"/>
</dbReference>
<keyword evidence="3" id="KW-0812">Transmembrane</keyword>
<dbReference type="PANTHER" id="PTHR46204">
    <property type="entry name" value="CHITIN ELICITOR RECEPTOR KINASE 1-RELATED"/>
    <property type="match status" value="1"/>
</dbReference>
<dbReference type="PANTHER" id="PTHR46204:SF2">
    <property type="entry name" value="CHITIN ELICITOR RECEPTOR KINASE 1"/>
    <property type="match status" value="1"/>
</dbReference>
<protein>
    <submittedName>
        <fullName evidence="8">Uncharacterized protein</fullName>
    </submittedName>
</protein>
<evidence type="ECO:0000313" key="8">
    <source>
        <dbReference type="EMBL" id="KAJ4970957.1"/>
    </source>
</evidence>
<evidence type="ECO:0000256" key="1">
    <source>
        <dbReference type="ARBA" id="ARBA00004162"/>
    </source>
</evidence>
<keyword evidence="7" id="KW-1015">Disulfide bond</keyword>
<dbReference type="GO" id="GO:0005886">
    <property type="term" value="C:plasma membrane"/>
    <property type="evidence" value="ECO:0007669"/>
    <property type="project" value="UniProtKB-SubCell"/>
</dbReference>
<keyword evidence="2" id="KW-1003">Cell membrane</keyword>
<keyword evidence="4" id="KW-0732">Signal</keyword>